<dbReference type="InterPro" id="IPR005312">
    <property type="entry name" value="DUF1759"/>
</dbReference>
<keyword evidence="2" id="KW-1185">Reference proteome</keyword>
<proteinExistence type="predicted"/>
<gene>
    <name evidence="1" type="ORF">X777_12483</name>
</gene>
<protein>
    <submittedName>
        <fullName evidence="1">Uncharacterized protein</fullName>
    </submittedName>
</protein>
<accession>A0A026VZL9</accession>
<dbReference type="OrthoDB" id="7553704at2759"/>
<dbReference type="AlphaFoldDB" id="A0A026VZL9"/>
<dbReference type="EMBL" id="KK107530">
    <property type="protein sequence ID" value="EZA49243.1"/>
    <property type="molecule type" value="Genomic_DNA"/>
</dbReference>
<dbReference type="OMA" id="FACIARA"/>
<sequence>MTEAVATLKKQRGLIKSSLTRFKSFLDNYDPNKDAEVLKIRLERAKTLLSAYEDVQLQIEVAENMDDEGSRQLFEERYFACIARAQSLVDQIQGQVNTASNSTIQNITEALSQLSTSAAVESKIKLPTITLPKFSGKYDEWISFEDSFKALVHNNQRMQPVQKFNY</sequence>
<organism evidence="1 2">
    <name type="scientific">Ooceraea biroi</name>
    <name type="common">Clonal raider ant</name>
    <name type="synonym">Cerapachys biroi</name>
    <dbReference type="NCBI Taxonomy" id="2015173"/>
    <lineage>
        <taxon>Eukaryota</taxon>
        <taxon>Metazoa</taxon>
        <taxon>Ecdysozoa</taxon>
        <taxon>Arthropoda</taxon>
        <taxon>Hexapoda</taxon>
        <taxon>Insecta</taxon>
        <taxon>Pterygota</taxon>
        <taxon>Neoptera</taxon>
        <taxon>Endopterygota</taxon>
        <taxon>Hymenoptera</taxon>
        <taxon>Apocrita</taxon>
        <taxon>Aculeata</taxon>
        <taxon>Formicoidea</taxon>
        <taxon>Formicidae</taxon>
        <taxon>Dorylinae</taxon>
        <taxon>Ooceraea</taxon>
    </lineage>
</organism>
<evidence type="ECO:0000313" key="1">
    <source>
        <dbReference type="EMBL" id="EZA49243.1"/>
    </source>
</evidence>
<reference evidence="1 2" key="1">
    <citation type="journal article" date="2014" name="Curr. Biol.">
        <title>The genome of the clonal raider ant Cerapachys biroi.</title>
        <authorList>
            <person name="Oxley P.R."/>
            <person name="Ji L."/>
            <person name="Fetter-Pruneda I."/>
            <person name="McKenzie S.K."/>
            <person name="Li C."/>
            <person name="Hu H."/>
            <person name="Zhang G."/>
            <person name="Kronauer D.J."/>
        </authorList>
    </citation>
    <scope>NUCLEOTIDE SEQUENCE [LARGE SCALE GENOMIC DNA]</scope>
</reference>
<dbReference type="Pfam" id="PF03564">
    <property type="entry name" value="DUF1759"/>
    <property type="match status" value="1"/>
</dbReference>
<name>A0A026VZL9_OOCBI</name>
<dbReference type="Proteomes" id="UP000053097">
    <property type="component" value="Unassembled WGS sequence"/>
</dbReference>
<evidence type="ECO:0000313" key="2">
    <source>
        <dbReference type="Proteomes" id="UP000053097"/>
    </source>
</evidence>